<feature type="compositionally biased region" description="Basic and acidic residues" evidence="1">
    <location>
        <begin position="263"/>
        <end position="275"/>
    </location>
</feature>
<feature type="region of interest" description="Disordered" evidence="1">
    <location>
        <begin position="740"/>
        <end position="812"/>
    </location>
</feature>
<keyword evidence="2" id="KW-1185">Reference proteome</keyword>
<feature type="compositionally biased region" description="Basic and acidic residues" evidence="1">
    <location>
        <begin position="684"/>
        <end position="695"/>
    </location>
</feature>
<dbReference type="AlphaFoldDB" id="A0AAJ7BHP4"/>
<dbReference type="KEGG" id="ccin:107263493"/>
<dbReference type="Proteomes" id="UP000694920">
    <property type="component" value="Unplaced"/>
</dbReference>
<gene>
    <name evidence="3" type="primary">LOC107263493</name>
</gene>
<organism evidence="2 3">
    <name type="scientific">Cephus cinctus</name>
    <name type="common">Wheat stem sawfly</name>
    <dbReference type="NCBI Taxonomy" id="211228"/>
    <lineage>
        <taxon>Eukaryota</taxon>
        <taxon>Metazoa</taxon>
        <taxon>Ecdysozoa</taxon>
        <taxon>Arthropoda</taxon>
        <taxon>Hexapoda</taxon>
        <taxon>Insecta</taxon>
        <taxon>Pterygota</taxon>
        <taxon>Neoptera</taxon>
        <taxon>Endopterygota</taxon>
        <taxon>Hymenoptera</taxon>
        <taxon>Cephoidea</taxon>
        <taxon>Cephidae</taxon>
        <taxon>Cephus</taxon>
    </lineage>
</organism>
<name>A0AAJ7BHP4_CEPCN</name>
<dbReference type="RefSeq" id="XP_015586252.1">
    <property type="nucleotide sequence ID" value="XM_015730766.2"/>
</dbReference>
<feature type="compositionally biased region" description="Basic and acidic residues" evidence="1">
    <location>
        <begin position="1140"/>
        <end position="1151"/>
    </location>
</feature>
<reference evidence="3" key="1">
    <citation type="submission" date="2025-08" db="UniProtKB">
        <authorList>
            <consortium name="RefSeq"/>
        </authorList>
    </citation>
    <scope>IDENTIFICATION</scope>
</reference>
<feature type="region of interest" description="Disordered" evidence="1">
    <location>
        <begin position="1124"/>
        <end position="1159"/>
    </location>
</feature>
<proteinExistence type="predicted"/>
<feature type="compositionally biased region" description="Polar residues" evidence="1">
    <location>
        <begin position="1124"/>
        <end position="1133"/>
    </location>
</feature>
<feature type="region of interest" description="Disordered" evidence="1">
    <location>
        <begin position="671"/>
        <end position="724"/>
    </location>
</feature>
<accession>A0AAJ7BHP4</accession>
<feature type="region of interest" description="Disordered" evidence="1">
    <location>
        <begin position="877"/>
        <end position="906"/>
    </location>
</feature>
<evidence type="ECO:0000256" key="1">
    <source>
        <dbReference type="SAM" id="MobiDB-lite"/>
    </source>
</evidence>
<feature type="region of interest" description="Disordered" evidence="1">
    <location>
        <begin position="263"/>
        <end position="291"/>
    </location>
</feature>
<evidence type="ECO:0000313" key="2">
    <source>
        <dbReference type="Proteomes" id="UP000694920"/>
    </source>
</evidence>
<feature type="compositionally biased region" description="Low complexity" evidence="1">
    <location>
        <begin position="60"/>
        <end position="74"/>
    </location>
</feature>
<sequence>MADPNDAVSEDTEREDEQPGRNAVIVPQPENEVTENQHENQPGNETTMAMLEDEEMPTFVTVSTPSRQPSSSSTDGGQQESESRAENRSNNSCHSDEQGAHSVCVISSGEESDHPPSDEEDDPEEDYDESDADMEEVDLEDDIEEEEEEEEDEEDTDGDLELDSYKRSCDDMILTCNNGIGSNQIGRSCSLQDISVMSEHLEERFHRKRYSMDALIEDESSFLRNPVLHSINEERRRSVPGRMKYRNVESKVKLYIRGIKEQNRQSQERRLERKNQNNNPLPNIEGTVHKPIDNQNTVNVNIKDYAERVIKDLKREELKGNTLYNHDQITENGEEISNVKSMNKKNIDADVVDMDDEPMENQKNLINCEAKTEKRNGTAETNSHNLHMENGVILNEQNVACFFNGQADVPALFNLRTVSYEEYMSVANPDEKPQLNMELVESEEYVESVYSENNMEEQEIVNDDDEPCALKIECVKSIHMNTPEIKENQNDSNFAEIAEGSADIMDQENSNISILQAQLRQKSIQFNQMQDMYEKTLAEKYELKRQLEEFKKVVLMYQKENERPEAKAVAVQTDILVNPISNSETSETRHLAVKLSTSSIGSTVSSNDPWADYSHSPAISLRPPSLTGILTSDESSVGIERTPRKTVRPLSRAFITSSRILQTLSSITQRKLKPDSPLANNLRNDVHDVLKDRSKNTSGLAKATYASSTPHTSSKSKKRKATEMLGTSAVVQPFKIPYTASESRRSLSSVSEMDGEFKRPVDHQNANMRPNLVIAPERTNGADNSEPSQETAENTEKSSKNDDDDEDDGNENGVKCIMYQEDENSKDRSFLIQAEENDKAGNAKGFVRECGPYLLGNVQVRMSEINGTINIWGKEVSQDSLQDNEEEEKSDGEEVDISKKPNDTRPCTCSQKASRAHLVNRSHAAYCANKKPKVPARFGEPSCSRNTRSPSILIDAEERCRTNCVISANEATSNCEDNNFENRLPWSNNKRVFTSRNNHSHCSHLPECLNPDTGSMHARERLDNDRHTCRRHSCNGQEEHRCSSSNGHNISHHWKHSCSIQNHLPDPTIENTCKHHTTCHRGVIRSGEEKDCQHGAKQYNSHENTDHCRSVENPCQYNCHGSNESSFHSPNSGNDEEDPLLSKRSSETPESRRRRLSGKRVRGILMDFFKGCGDCRSPSTSNNNKTNCHQRESYNPQIRITPCTPPQSMSFEMKQPPQQKINGSTSNRHCQSCNRRVEMTVEIESQLECFRVEMERLRSRSDAVLDMLNLLYSTDFN</sequence>
<protein>
    <submittedName>
        <fullName evidence="3">AT-rich interactive domain-containing protein 4B isoform X1</fullName>
    </submittedName>
</protein>
<feature type="compositionally biased region" description="Polar residues" evidence="1">
    <location>
        <begin position="781"/>
        <end position="792"/>
    </location>
</feature>
<dbReference type="GeneID" id="107263493"/>
<feature type="region of interest" description="Disordered" evidence="1">
    <location>
        <begin position="1"/>
        <end position="162"/>
    </location>
</feature>
<feature type="compositionally biased region" description="Acidic residues" evidence="1">
    <location>
        <begin position="882"/>
        <end position="895"/>
    </location>
</feature>
<evidence type="ECO:0000313" key="3">
    <source>
        <dbReference type="RefSeq" id="XP_015586252.1"/>
    </source>
</evidence>
<feature type="compositionally biased region" description="Acidic residues" evidence="1">
    <location>
        <begin position="118"/>
        <end position="162"/>
    </location>
</feature>